<accession>A0A9P5IBV1</accession>
<protein>
    <recommendedName>
        <fullName evidence="5">Secreted protein</fullName>
    </recommendedName>
</protein>
<feature type="signal peptide" evidence="2">
    <location>
        <begin position="1"/>
        <end position="19"/>
    </location>
</feature>
<evidence type="ECO:0000256" key="1">
    <source>
        <dbReference type="SAM" id="MobiDB-lite"/>
    </source>
</evidence>
<organism evidence="3 4">
    <name type="scientific">Botrytis byssoidea</name>
    <dbReference type="NCBI Taxonomy" id="139641"/>
    <lineage>
        <taxon>Eukaryota</taxon>
        <taxon>Fungi</taxon>
        <taxon>Dikarya</taxon>
        <taxon>Ascomycota</taxon>
        <taxon>Pezizomycotina</taxon>
        <taxon>Leotiomycetes</taxon>
        <taxon>Helotiales</taxon>
        <taxon>Sclerotiniaceae</taxon>
        <taxon>Botrytis</taxon>
    </lineage>
</organism>
<keyword evidence="4" id="KW-1185">Reference proteome</keyword>
<gene>
    <name evidence="3" type="ORF">EAE97_008761</name>
</gene>
<evidence type="ECO:0000313" key="4">
    <source>
        <dbReference type="Proteomes" id="UP000710849"/>
    </source>
</evidence>
<dbReference type="GeneID" id="62152349"/>
<name>A0A9P5IBV1_9HELO</name>
<dbReference type="AlphaFoldDB" id="A0A9P5IBV1"/>
<proteinExistence type="predicted"/>
<evidence type="ECO:0000256" key="2">
    <source>
        <dbReference type="SAM" id="SignalP"/>
    </source>
</evidence>
<keyword evidence="2" id="KW-0732">Signal</keyword>
<reference evidence="3 4" key="1">
    <citation type="journal article" date="2020" name="Genome Biol. Evol.">
        <title>Comparative genomics of Sclerotiniaceae.</title>
        <authorList>
            <person name="Valero Jimenez C.A."/>
            <person name="Steentjes M."/>
            <person name="Scholten O.E."/>
            <person name="Van Kan J.A.L."/>
        </authorList>
    </citation>
    <scope>NUCLEOTIDE SEQUENCE [LARGE SCALE GENOMIC DNA]</scope>
    <source>
        <strain evidence="3 4">MUCL 94</strain>
    </source>
</reference>
<dbReference type="EMBL" id="RCSW01000019">
    <property type="protein sequence ID" value="KAF7932994.1"/>
    <property type="molecule type" value="Genomic_DNA"/>
</dbReference>
<evidence type="ECO:0000313" key="3">
    <source>
        <dbReference type="EMBL" id="KAF7932994.1"/>
    </source>
</evidence>
<comment type="caution">
    <text evidence="3">The sequence shown here is derived from an EMBL/GenBank/DDBJ whole genome shotgun (WGS) entry which is preliminary data.</text>
</comment>
<dbReference type="Proteomes" id="UP000710849">
    <property type="component" value="Unassembled WGS sequence"/>
</dbReference>
<feature type="region of interest" description="Disordered" evidence="1">
    <location>
        <begin position="59"/>
        <end position="82"/>
    </location>
</feature>
<feature type="chain" id="PRO_5040164510" description="Secreted protein" evidence="2">
    <location>
        <begin position="20"/>
        <end position="82"/>
    </location>
</feature>
<evidence type="ECO:0008006" key="5">
    <source>
        <dbReference type="Google" id="ProtNLM"/>
    </source>
</evidence>
<sequence>MSLATLSIFTILSASLTSATYNNAPTPVPLLPCRPSVLFDNSTDDATWPWHIYQTAPEAHPPYSKSSGTARPSSPAPSHSPP</sequence>
<dbReference type="RefSeq" id="XP_038729787.1">
    <property type="nucleotide sequence ID" value="XM_038879276.1"/>
</dbReference>